<gene>
    <name evidence="2" type="ordered locus">TOL2_C41310</name>
</gene>
<dbReference type="AlphaFoldDB" id="K0NT98"/>
<proteinExistence type="predicted"/>
<dbReference type="RefSeq" id="WP_014959467.1">
    <property type="nucleotide sequence ID" value="NC_018645.1"/>
</dbReference>
<dbReference type="HOGENOM" id="CLU_876414_0_0_7"/>
<reference evidence="2 3" key="1">
    <citation type="journal article" date="2013" name="Environ. Microbiol.">
        <title>Complete genome, catabolic sub-proteomes and key-metabolites of Desulfobacula toluolica Tol2, a marine, aromatic compound-degrading, sulfate-reducing bacterium.</title>
        <authorList>
            <person name="Wohlbrand L."/>
            <person name="Jacob J.H."/>
            <person name="Kube M."/>
            <person name="Mussmann M."/>
            <person name="Jarling R."/>
            <person name="Beck A."/>
            <person name="Amann R."/>
            <person name="Wilkes H."/>
            <person name="Reinhardt R."/>
            <person name="Rabus R."/>
        </authorList>
    </citation>
    <scope>NUCLEOTIDE SEQUENCE [LARGE SCALE GENOMIC DNA]</scope>
    <source>
        <strain evidence="3">DSM 7467 / Tol2</strain>
    </source>
</reference>
<dbReference type="OrthoDB" id="5519458at2"/>
<evidence type="ECO:0000256" key="1">
    <source>
        <dbReference type="SAM" id="MobiDB-lite"/>
    </source>
</evidence>
<dbReference type="STRING" id="651182.TOL2_C41310"/>
<organism evidence="2 3">
    <name type="scientific">Desulfobacula toluolica (strain DSM 7467 / Tol2)</name>
    <dbReference type="NCBI Taxonomy" id="651182"/>
    <lineage>
        <taxon>Bacteria</taxon>
        <taxon>Pseudomonadati</taxon>
        <taxon>Thermodesulfobacteriota</taxon>
        <taxon>Desulfobacteria</taxon>
        <taxon>Desulfobacterales</taxon>
        <taxon>Desulfobacteraceae</taxon>
        <taxon>Desulfobacula</taxon>
    </lineage>
</organism>
<name>K0NT98_DESTT</name>
<dbReference type="EMBL" id="FO203503">
    <property type="protein sequence ID" value="CCK82287.1"/>
    <property type="molecule type" value="Genomic_DNA"/>
</dbReference>
<evidence type="ECO:0000313" key="2">
    <source>
        <dbReference type="EMBL" id="CCK82287.1"/>
    </source>
</evidence>
<sequence length="317" mass="36270">MILDKTVAWQFALTLFFLLQPSLSQGDSGYLLVKQHLHEARTKTDFVFPSKKELQTVQHLFYRMLKKEPHKALIEEWKQLNFSMTNIECKGTEYTLLSEDEQNRTGRGFYIFPTTPKTNRVLMIPHGLHDFHTDDIGIQLSLEGHFAAAAFNTVHRYGNKRKNSLPQKNNLQQKNRPKNDEAHDLAKLSDTFFTAFTAAFARAYSDGSLLQVHGFSKSRRKTLEGRNSNLVVSSGTRQASRLANKFADCLKKQFTGNVSLYPRDVRELGGTRNISGILLRSAGHNGFIHIELDLATRQQIKDVPEIKQWFLNCIEML</sequence>
<accession>K0NT98</accession>
<dbReference type="KEGG" id="dto:TOL2_C41310"/>
<feature type="region of interest" description="Disordered" evidence="1">
    <location>
        <begin position="160"/>
        <end position="180"/>
    </location>
</feature>
<feature type="compositionally biased region" description="Polar residues" evidence="1">
    <location>
        <begin position="164"/>
        <end position="174"/>
    </location>
</feature>
<protein>
    <submittedName>
        <fullName evidence="2">Conserved uncharacterized protein</fullName>
    </submittedName>
</protein>
<keyword evidence="3" id="KW-1185">Reference proteome</keyword>
<evidence type="ECO:0000313" key="3">
    <source>
        <dbReference type="Proteomes" id="UP000007347"/>
    </source>
</evidence>
<dbReference type="Proteomes" id="UP000007347">
    <property type="component" value="Chromosome"/>
</dbReference>